<accession>A0A5J9UAD4</accession>
<evidence type="ECO:0000256" key="3">
    <source>
        <dbReference type="ARBA" id="ARBA00023163"/>
    </source>
</evidence>
<proteinExistence type="predicted"/>
<dbReference type="Proteomes" id="UP000324897">
    <property type="component" value="Chromosome 7"/>
</dbReference>
<evidence type="ECO:0000259" key="6">
    <source>
        <dbReference type="PROSITE" id="PS51005"/>
    </source>
</evidence>
<dbReference type="InterPro" id="IPR003441">
    <property type="entry name" value="NAC-dom"/>
</dbReference>
<protein>
    <recommendedName>
        <fullName evidence="6">NAC domain-containing protein</fullName>
    </recommendedName>
</protein>
<dbReference type="PANTHER" id="PTHR31719">
    <property type="entry name" value="NAC TRANSCRIPTION FACTOR 56"/>
    <property type="match status" value="1"/>
</dbReference>
<keyword evidence="4" id="KW-0539">Nucleus</keyword>
<reference evidence="7 8" key="1">
    <citation type="journal article" date="2019" name="Sci. Rep.">
        <title>A high-quality genome of Eragrostis curvula grass provides insights into Poaceae evolution and supports new strategies to enhance forage quality.</title>
        <authorList>
            <person name="Carballo J."/>
            <person name="Santos B.A.C.M."/>
            <person name="Zappacosta D."/>
            <person name="Garbus I."/>
            <person name="Selva J.P."/>
            <person name="Gallo C.A."/>
            <person name="Diaz A."/>
            <person name="Albertini E."/>
            <person name="Caccamo M."/>
            <person name="Echenique V."/>
        </authorList>
    </citation>
    <scope>NUCLEOTIDE SEQUENCE [LARGE SCALE GENOMIC DNA]</scope>
    <source>
        <strain evidence="8">cv. Victoria</strain>
        <tissue evidence="7">Leaf</tissue>
    </source>
</reference>
<dbReference type="GO" id="GO:0006355">
    <property type="term" value="P:regulation of DNA-templated transcription"/>
    <property type="evidence" value="ECO:0007669"/>
    <property type="project" value="InterPro"/>
</dbReference>
<feature type="region of interest" description="Disordered" evidence="5">
    <location>
        <begin position="176"/>
        <end position="279"/>
    </location>
</feature>
<evidence type="ECO:0000313" key="7">
    <source>
        <dbReference type="EMBL" id="TVU20140.1"/>
    </source>
</evidence>
<keyword evidence="3" id="KW-0804">Transcription</keyword>
<keyword evidence="1" id="KW-0805">Transcription regulation</keyword>
<dbReference type="OrthoDB" id="692749at2759"/>
<name>A0A5J9UAD4_9POAL</name>
<feature type="compositionally biased region" description="Pro residues" evidence="5">
    <location>
        <begin position="234"/>
        <end position="243"/>
    </location>
</feature>
<evidence type="ECO:0000256" key="5">
    <source>
        <dbReference type="SAM" id="MobiDB-lite"/>
    </source>
</evidence>
<keyword evidence="8" id="KW-1185">Reference proteome</keyword>
<dbReference type="Gramene" id="TVU20140">
    <property type="protein sequence ID" value="TVU20140"/>
    <property type="gene ID" value="EJB05_36334"/>
</dbReference>
<dbReference type="EMBL" id="RWGY01000029">
    <property type="protein sequence ID" value="TVU20140.1"/>
    <property type="molecule type" value="Genomic_DNA"/>
</dbReference>
<sequence>MDSPAESSMEAAVKKHELVPQLQFPPGYRFVPTEEELVDVYLRCKIEGQKLPLDVVNEVTILEWQPGKLVETYKAYGENKWYFFTEREPSSSKKEKEPNRKVRVPGVKATWKATGSLTGICRRGKDGKTMDMVGTKRVLIYHSSDAEEDGKWSMHEYVLTNNSQIGQYALCSIQRKQHSDTEHKTGEATGSSKRKRVTTTTAMEPGKTTKRKKAISAKAEAAQKKKQEMASQHAPPPEAPLTPPKHDKQTPQQESPLPAYAPATSLPGEPLQQGYPSSSDGYLQMPMSAEYAQAFSYGQLCGDMAGLQFAMQQSHLTFCDQGEQSQQSLTWSQSISSDSSVDDAQYQAYQQQNYGSFAVPNQLDVYTGRYLRQNVDFFSGTQSNSSWELGQDHLIYQAGDELGGVIGGVQDTYAGQDFQSYEQQGLSAVVFGQETGYGSLGQLTKSFQGVAVASKGDDDNMASFSADAFLRNVDLYLRNALSVDVPQHKGACAQEGSTQALQNQNELQMLCGQQLQTSNNEHGCNGASSGCAVRS</sequence>
<dbReference type="GO" id="GO:0003677">
    <property type="term" value="F:DNA binding"/>
    <property type="evidence" value="ECO:0007669"/>
    <property type="project" value="UniProtKB-KW"/>
</dbReference>
<feature type="domain" description="NAC" evidence="6">
    <location>
        <begin position="24"/>
        <end position="176"/>
    </location>
</feature>
<feature type="compositionally biased region" description="Basic and acidic residues" evidence="5">
    <location>
        <begin position="177"/>
        <end position="186"/>
    </location>
</feature>
<dbReference type="PROSITE" id="PS51005">
    <property type="entry name" value="NAC"/>
    <property type="match status" value="1"/>
</dbReference>
<keyword evidence="2" id="KW-0238">DNA-binding</keyword>
<dbReference type="InterPro" id="IPR036093">
    <property type="entry name" value="NAC_dom_sf"/>
</dbReference>
<dbReference type="AlphaFoldDB" id="A0A5J9UAD4"/>
<evidence type="ECO:0000256" key="4">
    <source>
        <dbReference type="ARBA" id="ARBA00023242"/>
    </source>
</evidence>
<evidence type="ECO:0000313" key="8">
    <source>
        <dbReference type="Proteomes" id="UP000324897"/>
    </source>
</evidence>
<dbReference type="Gene3D" id="2.170.150.80">
    <property type="entry name" value="NAC domain"/>
    <property type="match status" value="1"/>
</dbReference>
<evidence type="ECO:0000256" key="1">
    <source>
        <dbReference type="ARBA" id="ARBA00023015"/>
    </source>
</evidence>
<gene>
    <name evidence="7" type="ORF">EJB05_36334</name>
</gene>
<comment type="caution">
    <text evidence="7">The sequence shown here is derived from an EMBL/GenBank/DDBJ whole genome shotgun (WGS) entry which is preliminary data.</text>
</comment>
<dbReference type="SUPFAM" id="SSF101941">
    <property type="entry name" value="NAC domain"/>
    <property type="match status" value="1"/>
</dbReference>
<dbReference type="Pfam" id="PF02365">
    <property type="entry name" value="NAM"/>
    <property type="match status" value="1"/>
</dbReference>
<dbReference type="PANTHER" id="PTHR31719:SF94">
    <property type="entry name" value="PROTEIN ATAF2"/>
    <property type="match status" value="1"/>
</dbReference>
<organism evidence="7 8">
    <name type="scientific">Eragrostis curvula</name>
    <name type="common">weeping love grass</name>
    <dbReference type="NCBI Taxonomy" id="38414"/>
    <lineage>
        <taxon>Eukaryota</taxon>
        <taxon>Viridiplantae</taxon>
        <taxon>Streptophyta</taxon>
        <taxon>Embryophyta</taxon>
        <taxon>Tracheophyta</taxon>
        <taxon>Spermatophyta</taxon>
        <taxon>Magnoliopsida</taxon>
        <taxon>Liliopsida</taxon>
        <taxon>Poales</taxon>
        <taxon>Poaceae</taxon>
        <taxon>PACMAD clade</taxon>
        <taxon>Chloridoideae</taxon>
        <taxon>Eragrostideae</taxon>
        <taxon>Eragrostidinae</taxon>
        <taxon>Eragrostis</taxon>
    </lineage>
</organism>
<evidence type="ECO:0000256" key="2">
    <source>
        <dbReference type="ARBA" id="ARBA00023125"/>
    </source>
</evidence>